<keyword evidence="2" id="KW-1185">Reference proteome</keyword>
<evidence type="ECO:0000313" key="2">
    <source>
        <dbReference type="Proteomes" id="UP000461768"/>
    </source>
</evidence>
<evidence type="ECO:0000313" key="1">
    <source>
        <dbReference type="EMBL" id="KAB1437555.1"/>
    </source>
</evidence>
<organism evidence="1 2">
    <name type="scientific">Candidatus Galacturonatibacter soehngenii</name>
    <dbReference type="NCBI Taxonomy" id="2307010"/>
    <lineage>
        <taxon>Bacteria</taxon>
        <taxon>Bacillati</taxon>
        <taxon>Bacillota</taxon>
        <taxon>Clostridia</taxon>
        <taxon>Lachnospirales</taxon>
        <taxon>Lachnospiraceae</taxon>
        <taxon>Candidatus Galacturonatibacter</taxon>
    </lineage>
</organism>
<reference evidence="1 2" key="1">
    <citation type="submission" date="2019-09" db="EMBL/GenBank/DDBJ databases">
        <authorList>
            <person name="Valk L.C."/>
        </authorList>
    </citation>
    <scope>NUCLEOTIDE SEQUENCE [LARGE SCALE GENOMIC DNA]</scope>
    <source>
        <strain evidence="1">GalUA</strain>
    </source>
</reference>
<dbReference type="Proteomes" id="UP000461768">
    <property type="component" value="Unassembled WGS sequence"/>
</dbReference>
<dbReference type="RefSeq" id="WP_151144028.1">
    <property type="nucleotide sequence ID" value="NZ_WAGX01000005.1"/>
</dbReference>
<gene>
    <name evidence="1" type="ORF">F7O84_08075</name>
</gene>
<reference evidence="1 2" key="2">
    <citation type="submission" date="2020-02" db="EMBL/GenBank/DDBJ databases">
        <title>Candidatus Galacturonibacter soehngenii shows hetero-acetogenic catabolism of galacturonic acid but lacks a canonical carbon monoxide dehydrogenase/acetyl-CoA synthase complex.</title>
        <authorList>
            <person name="Diender M."/>
            <person name="Stouten G.R."/>
            <person name="Petersen J.F."/>
            <person name="Nielsen P.H."/>
            <person name="Dueholm M.S."/>
            <person name="Pronk J.T."/>
            <person name="Van Loosdrecht M.C.M."/>
        </authorList>
    </citation>
    <scope>NUCLEOTIDE SEQUENCE [LARGE SCALE GENOMIC DNA]</scope>
    <source>
        <strain evidence="1">GalUA</strain>
    </source>
</reference>
<protein>
    <submittedName>
        <fullName evidence="1">Uncharacterized protein</fullName>
    </submittedName>
</protein>
<dbReference type="AlphaFoldDB" id="A0A7V7UB31"/>
<accession>A0A7V7UB31</accession>
<comment type="caution">
    <text evidence="1">The sequence shown here is derived from an EMBL/GenBank/DDBJ whole genome shotgun (WGS) entry which is preliminary data.</text>
</comment>
<name>A0A7V7UB31_9FIRM</name>
<proteinExistence type="predicted"/>
<sequence>MAFEMLKTDYKDDILNTSVNQLRRYTIVNNADGTISLIDSTAYSTVGTFIGAKDINTICANMNTIMGYIETEDGDLAQEFQDYFAEQKGIFEDNVEAYMQDFQSNSESQFTVWYDANTAAWSQEVEDRINAIISALNGFVSSNGPFVLNAPYAVGNLVSQDIGDGIEIGYLCINPVSANSGILLNNPDYWMRLTIKGEPGVAVITDLETNSYALQIEDGDLFLYYLEGTDPPPLSINEDGDLILTIE</sequence>
<dbReference type="EMBL" id="WAGX01000005">
    <property type="protein sequence ID" value="KAB1437555.1"/>
    <property type="molecule type" value="Genomic_DNA"/>
</dbReference>
<dbReference type="OrthoDB" id="1990763at2"/>